<dbReference type="OMA" id="FYRIVKC"/>
<protein>
    <submittedName>
        <fullName evidence="4">Lines homolog 1</fullName>
    </submittedName>
</protein>
<dbReference type="AlphaFoldDB" id="A0A8D2JC17"/>
<dbReference type="Ensembl" id="ENSVKKT00000012702.1">
    <property type="protein sequence ID" value="ENSVKKP00000012402.1"/>
    <property type="gene ID" value="ENSVKKG00000008633.1"/>
</dbReference>
<dbReference type="InterPro" id="IPR029415">
    <property type="entry name" value="Lines_C"/>
</dbReference>
<dbReference type="PANTHER" id="PTHR16057">
    <property type="entry name" value="WINS1, 2 PROTEIN"/>
    <property type="match status" value="1"/>
</dbReference>
<sequence>MESLLLFLQQMYDDMLIDVPLEKDSHSCAALLNLPLLLEYCSAPDNRSCGMCLNSVKFDTQNSSAQDSVVFKMDNEPNICQKLSKSKCHVWEIVLLQLTLIKMMFAKVQSQVARAEIKQKYLEIIQTLLKEENVDSKLICLLHSSDKQLSYMASKTLVSLVHFQLKEESSLNSAWVTFYLKALSGFPSNRWIAECLWTLTYMMREILKDEGLCKGGDLKKFLTPLDSVFESFYTRFMTFYSESPQDSSISEKAINDLSSFLDLLEILVTSRSQAPPNFVCQRMVFLNPACVLSLSTLPVHDLIKKKSIMLLKKCILHKACEDLVNKVSPSFHQDSHFDKDRSALAGIILQFVNSGWLTRLSVSQTASHFGGSHVKPELVICHSPDQVTLRDVSLLLLKALEIKIQDSVSETEAQAHLESVMGKLLTFLKSSLRWSPSICPFEHPCMWLSVLFIEQDDDMLDAANSLLTIHLKFERFWREAGSISYCSEEGIRDSVTHQTGCNPHCIFLFLLSSIAFDTTVLLDFLISSETCFLEYFVRYLKLLVEDWQHFVNISKCFKPASSRELSISVEKLSSSVKSVSHSDLSFQSTSSVPQTYNVALLTPSLNISSPLHVDNQSVKPSKSNCSQESDNTGSLGTLQKLVDYESSDSDVEGIGEECFGDMKQTSLHNKICTGETVRMDPVYLTENSKQNTLPLDLNASPFHCKISPNNAELVEGVFQRSLKCFQQLQKSISRLHERNLFPYNPGPLLKLLTRINTISK</sequence>
<evidence type="ECO:0000259" key="3">
    <source>
        <dbReference type="Pfam" id="PF14695"/>
    </source>
</evidence>
<dbReference type="RefSeq" id="XP_044300868.1">
    <property type="nucleotide sequence ID" value="XM_044444933.1"/>
</dbReference>
<accession>A0A8D2JC17</accession>
<keyword evidence="5" id="KW-1185">Reference proteome</keyword>
<evidence type="ECO:0000313" key="4">
    <source>
        <dbReference type="Ensembl" id="ENSVKKP00000012402.1"/>
    </source>
</evidence>
<dbReference type="InterPro" id="IPR032794">
    <property type="entry name" value="LINES_N"/>
</dbReference>
<dbReference type="Pfam" id="PF14695">
    <property type="entry name" value="LINES_C"/>
    <property type="match status" value="1"/>
</dbReference>
<dbReference type="RefSeq" id="XP_044300862.1">
    <property type="nucleotide sequence ID" value="XM_044444927.1"/>
</dbReference>
<dbReference type="PANTHER" id="PTHR16057:SF1">
    <property type="entry name" value="PROTEIN LINES HOMOLOG 1"/>
    <property type="match status" value="1"/>
</dbReference>
<dbReference type="Proteomes" id="UP000694545">
    <property type="component" value="Unplaced"/>
</dbReference>
<feature type="region of interest" description="Disordered" evidence="1">
    <location>
        <begin position="613"/>
        <end position="634"/>
    </location>
</feature>
<dbReference type="RefSeq" id="XP_044300865.1">
    <property type="nucleotide sequence ID" value="XM_044444930.1"/>
</dbReference>
<dbReference type="CTD" id="55180"/>
<reference evidence="4" key="1">
    <citation type="submission" date="2025-08" db="UniProtKB">
        <authorList>
            <consortium name="Ensembl"/>
        </authorList>
    </citation>
    <scope>IDENTIFICATION</scope>
</reference>
<evidence type="ECO:0000256" key="1">
    <source>
        <dbReference type="SAM" id="MobiDB-lite"/>
    </source>
</evidence>
<evidence type="ECO:0000313" key="5">
    <source>
        <dbReference type="Proteomes" id="UP000694545"/>
    </source>
</evidence>
<dbReference type="OrthoDB" id="8251209at2759"/>
<dbReference type="KEGG" id="vko:123030767"/>
<name>A0A8D2JC17_VARKO</name>
<dbReference type="RefSeq" id="XP_044300863.1">
    <property type="nucleotide sequence ID" value="XM_044444928.1"/>
</dbReference>
<feature type="domain" description="Protein Lines C-terminal" evidence="3">
    <location>
        <begin position="722"/>
        <end position="756"/>
    </location>
</feature>
<dbReference type="RefSeq" id="XP_044300869.1">
    <property type="nucleotide sequence ID" value="XM_044444934.1"/>
</dbReference>
<reference evidence="4" key="2">
    <citation type="submission" date="2025-09" db="UniProtKB">
        <authorList>
            <consortium name="Ensembl"/>
        </authorList>
    </citation>
    <scope>IDENTIFICATION</scope>
</reference>
<dbReference type="RefSeq" id="XP_044300864.1">
    <property type="nucleotide sequence ID" value="XM_044444929.1"/>
</dbReference>
<dbReference type="RefSeq" id="XP_044300866.1">
    <property type="nucleotide sequence ID" value="XM_044444931.1"/>
</dbReference>
<dbReference type="InterPro" id="IPR024875">
    <property type="entry name" value="Protein_Lines"/>
</dbReference>
<proteinExistence type="predicted"/>
<feature type="domain" description="Protein Lines N-terminal" evidence="2">
    <location>
        <begin position="198"/>
        <end position="553"/>
    </location>
</feature>
<dbReference type="Pfam" id="PF14694">
    <property type="entry name" value="LINES_N"/>
    <property type="match status" value="1"/>
</dbReference>
<dbReference type="GeneID" id="123030767"/>
<gene>
    <name evidence="4" type="primary">LINS1</name>
</gene>
<evidence type="ECO:0000259" key="2">
    <source>
        <dbReference type="Pfam" id="PF14694"/>
    </source>
</evidence>
<organism evidence="4 5">
    <name type="scientific">Varanus komodoensis</name>
    <name type="common">Komodo dragon</name>
    <dbReference type="NCBI Taxonomy" id="61221"/>
    <lineage>
        <taxon>Eukaryota</taxon>
        <taxon>Metazoa</taxon>
        <taxon>Chordata</taxon>
        <taxon>Craniata</taxon>
        <taxon>Vertebrata</taxon>
        <taxon>Euteleostomi</taxon>
        <taxon>Lepidosauria</taxon>
        <taxon>Squamata</taxon>
        <taxon>Bifurcata</taxon>
        <taxon>Unidentata</taxon>
        <taxon>Episquamata</taxon>
        <taxon>Toxicofera</taxon>
        <taxon>Anguimorpha</taxon>
        <taxon>Paleoanguimorpha</taxon>
        <taxon>Varanoidea</taxon>
        <taxon>Varanidae</taxon>
        <taxon>Varanus</taxon>
    </lineage>
</organism>